<feature type="region of interest" description="Disordered" evidence="1">
    <location>
        <begin position="514"/>
        <end position="537"/>
    </location>
</feature>
<evidence type="ECO:0008006" key="4">
    <source>
        <dbReference type="Google" id="ProtNLM"/>
    </source>
</evidence>
<dbReference type="PANTHER" id="PTHR13379">
    <property type="entry name" value="UNCHARACTERIZED DUF1308"/>
    <property type="match status" value="1"/>
</dbReference>
<proteinExistence type="predicted"/>
<evidence type="ECO:0000256" key="1">
    <source>
        <dbReference type="SAM" id="MobiDB-lite"/>
    </source>
</evidence>
<reference evidence="2 3" key="1">
    <citation type="journal article" name="Sci. Rep.">
        <title>Telomere-to-telomere assembled and centromere annotated genomes of the two main subspecies of the button mushroom Agaricus bisporus reveal especially polymorphic chromosome ends.</title>
        <authorList>
            <person name="Sonnenberg A.S.M."/>
            <person name="Sedaghat-Telgerd N."/>
            <person name="Lavrijssen B."/>
            <person name="Ohm R.A."/>
            <person name="Hendrickx P.M."/>
            <person name="Scholtmeijer K."/>
            <person name="Baars J.J.P."/>
            <person name="van Peer A."/>
        </authorList>
    </citation>
    <scope>NUCLEOTIDE SEQUENCE [LARGE SCALE GENOMIC DNA]</scope>
    <source>
        <strain evidence="2 3">H119_p4</strain>
    </source>
</reference>
<comment type="caution">
    <text evidence="2">The sequence shown here is derived from an EMBL/GenBank/DDBJ whole genome shotgun (WGS) entry which is preliminary data.</text>
</comment>
<accession>A0A8H7C4E9</accession>
<name>A0A8H7C4E9_AGABI</name>
<evidence type="ECO:0000313" key="3">
    <source>
        <dbReference type="Proteomes" id="UP000629468"/>
    </source>
</evidence>
<dbReference type="Proteomes" id="UP000629468">
    <property type="component" value="Unassembled WGS sequence"/>
</dbReference>
<protein>
    <recommendedName>
        <fullName evidence="4">DUF1308 domain-containing protein</fullName>
    </recommendedName>
</protein>
<evidence type="ECO:0000313" key="2">
    <source>
        <dbReference type="EMBL" id="KAF7762479.1"/>
    </source>
</evidence>
<dbReference type="AlphaFoldDB" id="A0A8H7C4E9"/>
<organism evidence="2 3">
    <name type="scientific">Agaricus bisporus var. burnettii</name>
    <dbReference type="NCBI Taxonomy" id="192524"/>
    <lineage>
        <taxon>Eukaryota</taxon>
        <taxon>Fungi</taxon>
        <taxon>Dikarya</taxon>
        <taxon>Basidiomycota</taxon>
        <taxon>Agaricomycotina</taxon>
        <taxon>Agaricomycetes</taxon>
        <taxon>Agaricomycetidae</taxon>
        <taxon>Agaricales</taxon>
        <taxon>Agaricineae</taxon>
        <taxon>Agaricaceae</taxon>
        <taxon>Agaricus</taxon>
    </lineage>
</organism>
<dbReference type="EMBL" id="JABXXO010000012">
    <property type="protein sequence ID" value="KAF7762479.1"/>
    <property type="molecule type" value="Genomic_DNA"/>
</dbReference>
<sequence length="631" mass="70986">MTLNFYPDLRQLHSKLQAIYAASADFQPLSLKPPILDSSIEPFNNNSSDDSPWVHQEQIPGLKQLREYIRLDLDVLGKFLEDPSSASLPPLSTNAPYLIAVWNELVCAKAPVLSVFKTFDGGLPPQKAGSGQRNERKAPGVKVDIVAENGRRWIRVNTIKNSRILAEFREIDSYLTDDESDTEYEGMPPSLSQVDFENSLIRNARSLLQAATANPIEGTSSHIPKITLRLTRLDPTPILRIRETIHVIRDMGIDIQLGERSDMELAKNDTSLRSPSHQTSLPCRPTRRITLDLSALIALVSDLTHFPLPSTTEEAHTRFIPPQEYRTWKETQSRITNKKPQDKVPKVFPERTIEDLPKVYIKQARALTRQLLQEMVKGLIQEIHDQLSSIVTNDDFSNVEFWATPEARSRCLLIVNKIGGANEKRRVHALLDHKDDLEGGIQSYWKGSRYPVQYIPILPINIFPTTTYSNHPDPISVLGQTAYTQFRPSRFGRVLKKTCEYILAHEIVVPDPRSRLHTKSPSSIELPHHHHHDNTKEIQRAPVTKVNPKLTAHTVQSMLWGAELGWTTLTGNRSSVKTILRDIKSARVSGRLAESDLDVVVTDGNNEDGDQCAALWVVDPRSLAEGMSSSG</sequence>
<gene>
    <name evidence="2" type="ORF">Agabi119p4_9072</name>
</gene>
<dbReference type="PANTHER" id="PTHR13379:SF0">
    <property type="entry name" value="UPF0415 PROTEIN C7ORF25"/>
    <property type="match status" value="1"/>
</dbReference>